<feature type="transmembrane region" description="Helical" evidence="1">
    <location>
        <begin position="90"/>
        <end position="112"/>
    </location>
</feature>
<feature type="transmembrane region" description="Helical" evidence="1">
    <location>
        <begin position="301"/>
        <end position="319"/>
    </location>
</feature>
<gene>
    <name evidence="2" type="ORF">FRC98_06970</name>
</gene>
<protein>
    <submittedName>
        <fullName evidence="2">Uncharacterized protein</fullName>
    </submittedName>
</protein>
<dbReference type="RefSeq" id="WP_146980552.1">
    <property type="nucleotide sequence ID" value="NZ_VOSM01000002.1"/>
</dbReference>
<keyword evidence="1" id="KW-1133">Transmembrane helix</keyword>
<dbReference type="Proteomes" id="UP000321412">
    <property type="component" value="Unassembled WGS sequence"/>
</dbReference>
<feature type="transmembrane region" description="Helical" evidence="1">
    <location>
        <begin position="12"/>
        <end position="33"/>
    </location>
</feature>
<dbReference type="OrthoDB" id="5501212at2"/>
<evidence type="ECO:0000313" key="2">
    <source>
        <dbReference type="EMBL" id="TXD38617.1"/>
    </source>
</evidence>
<dbReference type="EMBL" id="VOSM01000002">
    <property type="protein sequence ID" value="TXD38617.1"/>
    <property type="molecule type" value="Genomic_DNA"/>
</dbReference>
<feature type="transmembrane region" description="Helical" evidence="1">
    <location>
        <begin position="331"/>
        <end position="351"/>
    </location>
</feature>
<feature type="transmembrane region" description="Helical" evidence="1">
    <location>
        <begin position="142"/>
        <end position="160"/>
    </location>
</feature>
<feature type="transmembrane region" description="Helical" evidence="1">
    <location>
        <begin position="269"/>
        <end position="289"/>
    </location>
</feature>
<reference evidence="2 3" key="1">
    <citation type="submission" date="2019-08" db="EMBL/GenBank/DDBJ databases">
        <title>Bradymonadales sp. TMQ4.</title>
        <authorList>
            <person name="Liang Q."/>
        </authorList>
    </citation>
    <scope>NUCLEOTIDE SEQUENCE [LARGE SCALE GENOMIC DNA]</scope>
    <source>
        <strain evidence="2 3">TMQ4</strain>
    </source>
</reference>
<sequence length="512" mass="53690">MRSSSAAPFPLSNRALLASIAVVAAILVFFIGYRGTTPEGLAWLERGLTRARALSAGNLNALLDVEGIFAADLAATLISAISPTHAARNVHLLGVGCAAISTALIGALALRLGGPRSALAASALALGALPWLGLFGAHAPDAIVIPLTLAFLWLWTLPAIHPLGIALAAALLALLGLSWIGAFALMILLVAAEILGDRDEEGGTILRLDHLLILAFGTALFLSFPGFWPDPAKTIPDVFLDLLLASGPELVFRGHTYPPTRPPLTIGPMTWLEATSPAVLLPAVFGLFLARPWRWLRRQRLARALFALIAASVLLPWLARGPSAWGVDMSALAIAALAILSAPGVVVALSAMRAHLKPPFEKLAWIAPVLLIGVALAPALVGPSDVFETTRYTLPARAFSEPTGHDAPARSALLPVDFLQQAARLHGPLDPGEFREFTDLYIAMGELDATVVAPDDASDERPRIIALPHFGAGPTWRAVGAGSAWRPGVLAPIQGGGNFALLLPADARDDAL</sequence>
<name>A0A5C6XM34_9DELT</name>
<feature type="transmembrane region" description="Helical" evidence="1">
    <location>
        <begin position="118"/>
        <end position="135"/>
    </location>
</feature>
<feature type="transmembrane region" description="Helical" evidence="1">
    <location>
        <begin position="363"/>
        <end position="381"/>
    </location>
</feature>
<keyword evidence="1" id="KW-0812">Transmembrane</keyword>
<evidence type="ECO:0000256" key="1">
    <source>
        <dbReference type="SAM" id="Phobius"/>
    </source>
</evidence>
<comment type="caution">
    <text evidence="2">The sequence shown here is derived from an EMBL/GenBank/DDBJ whole genome shotgun (WGS) entry which is preliminary data.</text>
</comment>
<evidence type="ECO:0000313" key="3">
    <source>
        <dbReference type="Proteomes" id="UP000321412"/>
    </source>
</evidence>
<keyword evidence="1" id="KW-0472">Membrane</keyword>
<keyword evidence="3" id="KW-1185">Reference proteome</keyword>
<dbReference type="AlphaFoldDB" id="A0A5C6XM34"/>
<feature type="transmembrane region" description="Helical" evidence="1">
    <location>
        <begin position="211"/>
        <end position="228"/>
    </location>
</feature>
<proteinExistence type="predicted"/>
<organism evidence="2 3">
    <name type="scientific">Lujinxingia vulgaris</name>
    <dbReference type="NCBI Taxonomy" id="2600176"/>
    <lineage>
        <taxon>Bacteria</taxon>
        <taxon>Deltaproteobacteria</taxon>
        <taxon>Bradymonadales</taxon>
        <taxon>Lujinxingiaceae</taxon>
        <taxon>Lujinxingia</taxon>
    </lineage>
</organism>
<feature type="transmembrane region" description="Helical" evidence="1">
    <location>
        <begin position="166"/>
        <end position="190"/>
    </location>
</feature>
<accession>A0A5C6XM34</accession>